<dbReference type="EMBL" id="JAXOVC010000002">
    <property type="protein sequence ID" value="KAK4505819.1"/>
    <property type="molecule type" value="Genomic_DNA"/>
</dbReference>
<dbReference type="PRINTS" id="PR00755">
    <property type="entry name" value="AFLATOXINBRP"/>
</dbReference>
<feature type="region of interest" description="Disordered" evidence="3">
    <location>
        <begin position="62"/>
        <end position="102"/>
    </location>
</feature>
<feature type="domain" description="Zn(2)-C6 fungal-type" evidence="4">
    <location>
        <begin position="23"/>
        <end position="51"/>
    </location>
</feature>
<name>A0ABR0EW17_ZASCE</name>
<evidence type="ECO:0000313" key="5">
    <source>
        <dbReference type="EMBL" id="KAK4505819.1"/>
    </source>
</evidence>
<evidence type="ECO:0000259" key="4">
    <source>
        <dbReference type="PROSITE" id="PS50048"/>
    </source>
</evidence>
<evidence type="ECO:0000256" key="2">
    <source>
        <dbReference type="ARBA" id="ARBA00023242"/>
    </source>
</evidence>
<dbReference type="InterPro" id="IPR036864">
    <property type="entry name" value="Zn2-C6_fun-type_DNA-bd_sf"/>
</dbReference>
<dbReference type="Gene3D" id="4.10.240.10">
    <property type="entry name" value="Zn(2)-C6 fungal-type DNA-binding domain"/>
    <property type="match status" value="1"/>
</dbReference>
<comment type="caution">
    <text evidence="5">The sequence shown here is derived from an EMBL/GenBank/DDBJ whole genome shotgun (WGS) entry which is preliminary data.</text>
</comment>
<dbReference type="PANTHER" id="PTHR37534">
    <property type="entry name" value="TRANSCRIPTIONAL ACTIVATOR PROTEIN UGA3"/>
    <property type="match status" value="1"/>
</dbReference>
<feature type="region of interest" description="Disordered" evidence="3">
    <location>
        <begin position="1"/>
        <end position="25"/>
    </location>
</feature>
<evidence type="ECO:0000313" key="6">
    <source>
        <dbReference type="Proteomes" id="UP001305779"/>
    </source>
</evidence>
<dbReference type="InterPro" id="IPR001138">
    <property type="entry name" value="Zn2Cys6_DnaBD"/>
</dbReference>
<dbReference type="PROSITE" id="PS00463">
    <property type="entry name" value="ZN2_CY6_FUNGAL_1"/>
    <property type="match status" value="1"/>
</dbReference>
<dbReference type="InterPro" id="IPR021858">
    <property type="entry name" value="Fun_TF"/>
</dbReference>
<protein>
    <recommendedName>
        <fullName evidence="4">Zn(2)-C6 fungal-type domain-containing protein</fullName>
    </recommendedName>
</protein>
<keyword evidence="2" id="KW-0539">Nucleus</keyword>
<evidence type="ECO:0000256" key="3">
    <source>
        <dbReference type="SAM" id="MobiDB-lite"/>
    </source>
</evidence>
<proteinExistence type="predicted"/>
<sequence>MEESKQRMNAKTTRRGGRKSRGGCSRCKQQHLKCDEQRPACGRCTRLGVTCPGYSQSLKWSTKHEVNTPTPGQDLQDDGDEQPSYTNQQDSAPPADNAAFLDWSDPSFLDQMATEGQQQDDFTAFVFPSPTFEAFSPSNQTSLDINHLLSTSEQVTTGMELSTTQPPPRRNGQSMLRSLGARMPKSAYRIHQSLRDEPHELLSFYFKVVPQVYSMFDSERNPFRSAVSNSFSHSLAVNLAAQSMAASYLVEINPKFANIGAKLRQQALDAAQNESRHDFHVLLAMIMCGPTGNWHQPRELGLEAHKALREHLDSMIGSGSIDENYTFFQKAMVHWEMYLAYAADPEALRPSQNLMLPAPYLPSKQAAHPWTGVAPDTSALVGSIGRLVRKNRLRCLNQQFVTQSHIRQMAEDLTTARNLEAQLLACQHPDPEDVASTGDNATPTWHLTTIADLHRYVGLLQLYRVFPDLLSDRLSQESDMDALVAASESLPTTQTQRSEWLTSFALEGLKLLETIPSESGTKDFQAFLLVGLASELVCDTQNQSSSDIVTQTSSRDDELITKELDVSIMRKFVLDRLHALLGAIPPKPIRVCLDIVKETWRRIDSGQHNVYWLDVMIQNGWETILA</sequence>
<keyword evidence="6" id="KW-1185">Reference proteome</keyword>
<evidence type="ECO:0000256" key="1">
    <source>
        <dbReference type="ARBA" id="ARBA00004123"/>
    </source>
</evidence>
<dbReference type="SUPFAM" id="SSF57701">
    <property type="entry name" value="Zn2/Cys6 DNA-binding domain"/>
    <property type="match status" value="1"/>
</dbReference>
<feature type="compositionally biased region" description="Basic residues" evidence="3">
    <location>
        <begin position="12"/>
        <end position="21"/>
    </location>
</feature>
<dbReference type="Pfam" id="PF11951">
    <property type="entry name" value="Fungal_trans_2"/>
    <property type="match status" value="2"/>
</dbReference>
<dbReference type="SMART" id="SM00066">
    <property type="entry name" value="GAL4"/>
    <property type="match status" value="1"/>
</dbReference>
<accession>A0ABR0EW17</accession>
<reference evidence="5 6" key="1">
    <citation type="journal article" date="2023" name="G3 (Bethesda)">
        <title>A chromosome-level genome assembly of Zasmidium syzygii isolated from banana leaves.</title>
        <authorList>
            <person name="van Westerhoven A.C."/>
            <person name="Mehrabi R."/>
            <person name="Talebi R."/>
            <person name="Steentjes M.B.F."/>
            <person name="Corcolon B."/>
            <person name="Chong P.A."/>
            <person name="Kema G.H.J."/>
            <person name="Seidl M.F."/>
        </authorList>
    </citation>
    <scope>NUCLEOTIDE SEQUENCE [LARGE SCALE GENOMIC DNA]</scope>
    <source>
        <strain evidence="5 6">P124</strain>
    </source>
</reference>
<dbReference type="Pfam" id="PF00172">
    <property type="entry name" value="Zn_clus"/>
    <property type="match status" value="1"/>
</dbReference>
<dbReference type="Proteomes" id="UP001305779">
    <property type="component" value="Unassembled WGS sequence"/>
</dbReference>
<comment type="subcellular location">
    <subcellularLocation>
        <location evidence="1">Nucleus</location>
    </subcellularLocation>
</comment>
<organism evidence="5 6">
    <name type="scientific">Zasmidium cellare</name>
    <name type="common">Wine cellar mold</name>
    <name type="synonym">Racodium cellare</name>
    <dbReference type="NCBI Taxonomy" id="395010"/>
    <lineage>
        <taxon>Eukaryota</taxon>
        <taxon>Fungi</taxon>
        <taxon>Dikarya</taxon>
        <taxon>Ascomycota</taxon>
        <taxon>Pezizomycotina</taxon>
        <taxon>Dothideomycetes</taxon>
        <taxon>Dothideomycetidae</taxon>
        <taxon>Mycosphaerellales</taxon>
        <taxon>Mycosphaerellaceae</taxon>
        <taxon>Zasmidium</taxon>
    </lineage>
</organism>
<dbReference type="PROSITE" id="PS50048">
    <property type="entry name" value="ZN2_CY6_FUNGAL_2"/>
    <property type="match status" value="1"/>
</dbReference>
<dbReference type="CDD" id="cd00067">
    <property type="entry name" value="GAL4"/>
    <property type="match status" value="1"/>
</dbReference>
<dbReference type="PANTHER" id="PTHR37534:SF11">
    <property type="entry name" value="ZN(II)2CYS6 TRANSCRIPTION FACTOR (EUROFUNG)"/>
    <property type="match status" value="1"/>
</dbReference>
<gene>
    <name evidence="5" type="ORF">PRZ48_003784</name>
</gene>